<protein>
    <recommendedName>
        <fullName evidence="1">SigF-like NTF2-like domain-containing protein</fullName>
    </recommendedName>
</protein>
<proteinExistence type="predicted"/>
<accession>A0A8H7VL09</accession>
<dbReference type="EMBL" id="JAEPRB010000042">
    <property type="protein sequence ID" value="KAG2224480.1"/>
    <property type="molecule type" value="Genomic_DNA"/>
</dbReference>
<feature type="non-terminal residue" evidence="2">
    <location>
        <position position="1"/>
    </location>
</feature>
<dbReference type="OrthoDB" id="5580651at2759"/>
<keyword evidence="3" id="KW-1185">Reference proteome</keyword>
<feature type="domain" description="SigF-like NTF2-like" evidence="1">
    <location>
        <begin position="2"/>
        <end position="128"/>
    </location>
</feature>
<reference evidence="2 3" key="1">
    <citation type="submission" date="2020-12" db="EMBL/GenBank/DDBJ databases">
        <title>Metabolic potential, ecology and presence of endohyphal bacteria is reflected in genomic diversity of Mucoromycotina.</title>
        <authorList>
            <person name="Muszewska A."/>
            <person name="Okrasinska A."/>
            <person name="Steczkiewicz K."/>
            <person name="Drgas O."/>
            <person name="Orlowska M."/>
            <person name="Perlinska-Lenart U."/>
            <person name="Aleksandrzak-Piekarczyk T."/>
            <person name="Szatraj K."/>
            <person name="Zielenkiewicz U."/>
            <person name="Pilsyk S."/>
            <person name="Malc E."/>
            <person name="Mieczkowski P."/>
            <person name="Kruszewska J.S."/>
            <person name="Biernat P."/>
            <person name="Pawlowska J."/>
        </authorList>
    </citation>
    <scope>NUCLEOTIDE SEQUENCE [LARGE SCALE GENOMIC DNA]</scope>
    <source>
        <strain evidence="2 3">CBS 142.35</strain>
    </source>
</reference>
<organism evidence="2 3">
    <name type="scientific">Circinella minor</name>
    <dbReference type="NCBI Taxonomy" id="1195481"/>
    <lineage>
        <taxon>Eukaryota</taxon>
        <taxon>Fungi</taxon>
        <taxon>Fungi incertae sedis</taxon>
        <taxon>Mucoromycota</taxon>
        <taxon>Mucoromycotina</taxon>
        <taxon>Mucoromycetes</taxon>
        <taxon>Mucorales</taxon>
        <taxon>Lichtheimiaceae</taxon>
        <taxon>Circinella</taxon>
    </lineage>
</organism>
<evidence type="ECO:0000313" key="3">
    <source>
        <dbReference type="Proteomes" id="UP000646827"/>
    </source>
</evidence>
<gene>
    <name evidence="2" type="ORF">INT45_010546</name>
</gene>
<dbReference type="Pfam" id="PF24840">
    <property type="entry name" value="NTF2_SigF"/>
    <property type="match status" value="1"/>
</dbReference>
<dbReference type="PANTHER" id="PTHR35393">
    <property type="entry name" value="CHROMOSOME 1, WHOLE GENOME SHOTGUN SEQUENCE"/>
    <property type="match status" value="1"/>
</dbReference>
<dbReference type="PANTHER" id="PTHR35393:SF1">
    <property type="entry name" value="SNOAL-LIKE DOMAIN-CONTAINING PROTEIN"/>
    <property type="match status" value="1"/>
</dbReference>
<sequence length="193" mass="21870">IVTNLFSFNTTNQEKVLENYYFENVEFTSPILSTLGVENIRRVLLVWKMLNKAEPKITNICFDGQQTCTVFLTQTICPRVLPFVTIHVPIIVTLHFKEVDNDPNRIKIVRHEEHWTAQGLLEMIPIASAWYDPLVRVTTGKVLATAGGFIHSASEMAQRISSRGREIEGGRQELIKRLSKSSSCSEKGLRVVV</sequence>
<comment type="caution">
    <text evidence="2">The sequence shown here is derived from an EMBL/GenBank/DDBJ whole genome shotgun (WGS) entry which is preliminary data.</text>
</comment>
<dbReference type="Proteomes" id="UP000646827">
    <property type="component" value="Unassembled WGS sequence"/>
</dbReference>
<dbReference type="InterPro" id="IPR057514">
    <property type="entry name" value="NTF2_SigF"/>
</dbReference>
<dbReference type="AlphaFoldDB" id="A0A8H7VL09"/>
<evidence type="ECO:0000313" key="2">
    <source>
        <dbReference type="EMBL" id="KAG2224480.1"/>
    </source>
</evidence>
<name>A0A8H7VL09_9FUNG</name>
<evidence type="ECO:0000259" key="1">
    <source>
        <dbReference type="Pfam" id="PF24840"/>
    </source>
</evidence>